<sequence>MSDAGRKNFSDKVTESITPESQKTFGDKAKESVTDAADKFAANVTPNDQKSFGQTVADSTRQGHDDAKKATSENQATLAETAEQYIDAAKEQVANAAEYISSVVTGASEGAKKSADETKK</sequence>
<feature type="compositionally biased region" description="Basic and acidic residues" evidence="1">
    <location>
        <begin position="25"/>
        <end position="38"/>
    </location>
</feature>
<dbReference type="Gene3D" id="6.10.280.100">
    <property type="match status" value="1"/>
</dbReference>
<dbReference type="AlphaFoldDB" id="A0AA91Q0L9"/>
<evidence type="ECO:0000313" key="2">
    <source>
        <dbReference type="EMBL" id="OVF09040.1"/>
    </source>
</evidence>
<dbReference type="EMBL" id="LYUB02000006">
    <property type="protein sequence ID" value="OVF09040.1"/>
    <property type="molecule type" value="Genomic_DNA"/>
</dbReference>
<dbReference type="Pfam" id="PF04119">
    <property type="entry name" value="HSP9_HSP12"/>
    <property type="match status" value="1"/>
</dbReference>
<evidence type="ECO:0000256" key="1">
    <source>
        <dbReference type="SAM" id="MobiDB-lite"/>
    </source>
</evidence>
<dbReference type="Proteomes" id="UP000195602">
    <property type="component" value="Unassembled WGS sequence"/>
</dbReference>
<keyword evidence="2" id="KW-0346">Stress response</keyword>
<dbReference type="PIRSF" id="PIRSF002590">
    <property type="entry name" value="HSP9/HSP12_fun"/>
    <property type="match status" value="1"/>
</dbReference>
<feature type="region of interest" description="Disordered" evidence="1">
    <location>
        <begin position="1"/>
        <end position="76"/>
    </location>
</feature>
<gene>
    <name evidence="2" type="ORF">A9F13_06g01771</name>
</gene>
<reference evidence="2 3" key="1">
    <citation type="submission" date="2017-04" db="EMBL/GenBank/DDBJ databases">
        <title>Draft genome of the yeast Clavispora lusitaniae type strain CBS 6936.</title>
        <authorList>
            <person name="Durrens P."/>
            <person name="Klopp C."/>
            <person name="Biteau N."/>
            <person name="Fitton-Ouhabi V."/>
            <person name="Dementhon K."/>
            <person name="Accoceberry I."/>
            <person name="Sherman D.J."/>
            <person name="Noel T."/>
        </authorList>
    </citation>
    <scope>NUCLEOTIDE SEQUENCE [LARGE SCALE GENOMIC DNA]</scope>
    <source>
        <strain evidence="2 3">CBS 6936</strain>
    </source>
</reference>
<comment type="caution">
    <text evidence="2">The sequence shown here is derived from an EMBL/GenBank/DDBJ whole genome shotgun (WGS) entry which is preliminary data.</text>
</comment>
<feature type="compositionally biased region" description="Polar residues" evidence="1">
    <location>
        <begin position="15"/>
        <end position="24"/>
    </location>
</feature>
<dbReference type="InterPro" id="IPR007250">
    <property type="entry name" value="HSP9_HSP12"/>
</dbReference>
<accession>A0AA91Q0L9</accession>
<feature type="compositionally biased region" description="Basic and acidic residues" evidence="1">
    <location>
        <begin position="61"/>
        <end position="71"/>
    </location>
</feature>
<feature type="compositionally biased region" description="Polar residues" evidence="1">
    <location>
        <begin position="44"/>
        <end position="60"/>
    </location>
</feature>
<proteinExistence type="predicted"/>
<dbReference type="OMA" id="NKGVFQG"/>
<feature type="compositionally biased region" description="Basic and acidic residues" evidence="1">
    <location>
        <begin position="1"/>
        <end position="14"/>
    </location>
</feature>
<name>A0AA91Q0L9_CLALS</name>
<protein>
    <submittedName>
        <fullName evidence="2">Heat shock protein</fullName>
    </submittedName>
</protein>
<organism evidence="2 3">
    <name type="scientific">Clavispora lusitaniae</name>
    <name type="common">Candida lusitaniae</name>
    <dbReference type="NCBI Taxonomy" id="36911"/>
    <lineage>
        <taxon>Eukaryota</taxon>
        <taxon>Fungi</taxon>
        <taxon>Dikarya</taxon>
        <taxon>Ascomycota</taxon>
        <taxon>Saccharomycotina</taxon>
        <taxon>Pichiomycetes</taxon>
        <taxon>Metschnikowiaceae</taxon>
        <taxon>Clavispora</taxon>
    </lineage>
</organism>
<evidence type="ECO:0000313" key="3">
    <source>
        <dbReference type="Proteomes" id="UP000195602"/>
    </source>
</evidence>
<dbReference type="KEGG" id="clus:A9F13_06g01771"/>